<evidence type="ECO:0000313" key="2">
    <source>
        <dbReference type="EMBL" id="OLF10742.1"/>
    </source>
</evidence>
<feature type="transmembrane region" description="Helical" evidence="1">
    <location>
        <begin position="40"/>
        <end position="57"/>
    </location>
</feature>
<dbReference type="RefSeq" id="WP_075129419.1">
    <property type="nucleotide sequence ID" value="NZ_MSIE01000074.1"/>
</dbReference>
<proteinExistence type="predicted"/>
<dbReference type="OrthoDB" id="9993838at2"/>
<keyword evidence="3" id="KW-1185">Reference proteome</keyword>
<comment type="caution">
    <text evidence="2">The sequence shown here is derived from an EMBL/GenBank/DDBJ whole genome shotgun (WGS) entry which is preliminary data.</text>
</comment>
<reference evidence="2 3" key="1">
    <citation type="submission" date="2016-12" db="EMBL/GenBank/DDBJ databases">
        <title>The draft genome sequence of Actinophytocola sp. 11-183.</title>
        <authorList>
            <person name="Wang W."/>
            <person name="Yuan L."/>
        </authorList>
    </citation>
    <scope>NUCLEOTIDE SEQUENCE [LARGE SCALE GENOMIC DNA]</scope>
    <source>
        <strain evidence="2 3">11-183</strain>
    </source>
</reference>
<evidence type="ECO:0000313" key="3">
    <source>
        <dbReference type="Proteomes" id="UP000185596"/>
    </source>
</evidence>
<keyword evidence="1" id="KW-1133">Transmembrane helix</keyword>
<dbReference type="EMBL" id="MSIE01000074">
    <property type="protein sequence ID" value="OLF10742.1"/>
    <property type="molecule type" value="Genomic_DNA"/>
</dbReference>
<protein>
    <submittedName>
        <fullName evidence="2">Uncharacterized protein</fullName>
    </submittedName>
</protein>
<feature type="transmembrane region" description="Helical" evidence="1">
    <location>
        <begin position="12"/>
        <end position="34"/>
    </location>
</feature>
<dbReference type="Proteomes" id="UP000185596">
    <property type="component" value="Unassembled WGS sequence"/>
</dbReference>
<sequence>MLFFTIRSWRGAVVFSTWLFLILYFGALVLFLTVEPAREYGVPLSVGTGVLVGWLVGADLVSTIKRVEGLPASVRTRVTTFILGGPAAAIMGWANVAYPDGSPVNANVVLLFLLPVALMGLVLFLAAVSLVG</sequence>
<dbReference type="AlphaFoldDB" id="A0A1Q8C8Q2"/>
<dbReference type="STRING" id="1912961.BU204_31410"/>
<name>A0A1Q8C8Q2_9PSEU</name>
<keyword evidence="1" id="KW-0812">Transmembrane</keyword>
<evidence type="ECO:0000256" key="1">
    <source>
        <dbReference type="SAM" id="Phobius"/>
    </source>
</evidence>
<gene>
    <name evidence="2" type="ORF">BU204_31410</name>
</gene>
<organism evidence="2 3">
    <name type="scientific">Actinophytocola xanthii</name>
    <dbReference type="NCBI Taxonomy" id="1912961"/>
    <lineage>
        <taxon>Bacteria</taxon>
        <taxon>Bacillati</taxon>
        <taxon>Actinomycetota</taxon>
        <taxon>Actinomycetes</taxon>
        <taxon>Pseudonocardiales</taxon>
        <taxon>Pseudonocardiaceae</taxon>
    </lineage>
</organism>
<accession>A0A1Q8C8Q2</accession>
<feature type="transmembrane region" description="Helical" evidence="1">
    <location>
        <begin position="78"/>
        <end position="96"/>
    </location>
</feature>
<feature type="transmembrane region" description="Helical" evidence="1">
    <location>
        <begin position="108"/>
        <end position="131"/>
    </location>
</feature>
<keyword evidence="1" id="KW-0472">Membrane</keyword>